<accession>A0A6P7FVJ9</accession>
<protein>
    <submittedName>
        <fullName evidence="6">Radial spoke head protein 4 homolog A-like</fullName>
    </submittedName>
</protein>
<dbReference type="AlphaFoldDB" id="A0A6P7FVJ9"/>
<dbReference type="PANTHER" id="PTHR13159:SF0">
    <property type="entry name" value="RADIAL SPOKE HEAD 6 HOMOLOG A"/>
    <property type="match status" value="1"/>
</dbReference>
<reference evidence="6" key="1">
    <citation type="submission" date="2025-08" db="UniProtKB">
        <authorList>
            <consortium name="RefSeq"/>
        </authorList>
    </citation>
    <scope>IDENTIFICATION</scope>
    <source>
        <tissue evidence="6">Whole insect</tissue>
    </source>
</reference>
<evidence type="ECO:0000256" key="2">
    <source>
        <dbReference type="ARBA" id="ARBA00022490"/>
    </source>
</evidence>
<evidence type="ECO:0000313" key="6">
    <source>
        <dbReference type="RefSeq" id="XP_028136963.1"/>
    </source>
</evidence>
<evidence type="ECO:0000256" key="4">
    <source>
        <dbReference type="ARBA" id="ARBA00023212"/>
    </source>
</evidence>
<dbReference type="InParanoid" id="A0A6P7FVJ9"/>
<dbReference type="InterPro" id="IPR006802">
    <property type="entry name" value="Radial_spoke"/>
</dbReference>
<keyword evidence="2" id="KW-0963">Cytoplasm</keyword>
<comment type="subcellular location">
    <subcellularLocation>
        <location evidence="1">Cytoplasm</location>
        <location evidence="1">Cytoskeleton</location>
        <location evidence="1">Cilium axoneme</location>
    </subcellularLocation>
</comment>
<evidence type="ECO:0000256" key="1">
    <source>
        <dbReference type="ARBA" id="ARBA00004430"/>
    </source>
</evidence>
<keyword evidence="4" id="KW-0206">Cytoskeleton</keyword>
<keyword evidence="3" id="KW-0969">Cilium</keyword>
<dbReference type="GO" id="GO:0060294">
    <property type="term" value="P:cilium movement involved in cell motility"/>
    <property type="evidence" value="ECO:0007669"/>
    <property type="project" value="InterPro"/>
</dbReference>
<evidence type="ECO:0000256" key="3">
    <source>
        <dbReference type="ARBA" id="ARBA00023069"/>
    </source>
</evidence>
<gene>
    <name evidence="6" type="primary">LOC114331556</name>
</gene>
<dbReference type="Pfam" id="PF04712">
    <property type="entry name" value="Radial_spoke"/>
    <property type="match status" value="1"/>
</dbReference>
<dbReference type="CDD" id="cd22963">
    <property type="entry name" value="DD_CrRSP4-like"/>
    <property type="match status" value="1"/>
</dbReference>
<dbReference type="PANTHER" id="PTHR13159">
    <property type="entry name" value="RADIAL SPOKEHEAD-RELATED"/>
    <property type="match status" value="1"/>
</dbReference>
<dbReference type="GO" id="GO:0001534">
    <property type="term" value="C:radial spoke"/>
    <property type="evidence" value="ECO:0007669"/>
    <property type="project" value="InterPro"/>
</dbReference>
<name>A0A6P7FVJ9_DIAVI</name>
<dbReference type="GO" id="GO:0035082">
    <property type="term" value="P:axoneme assembly"/>
    <property type="evidence" value="ECO:0007669"/>
    <property type="project" value="TreeGrafter"/>
</dbReference>
<keyword evidence="5" id="KW-0966">Cell projection</keyword>
<sequence>MITDFEIEEAEEQPGDARSLPQYETEFTNAKIFLQKASTDTGENLYDHLSETLNKILAERPQNVIDFFEDFSRKIKEKRFRPHTDHLEDIYVAPNSLALAQKMMPLLKPLPASEPSTMDPADLELADMSQNNLLELLYYFEQCGLGLPRKEMFFVMLSIKKLSNTEPISSISPFFETAFLEIENKKLTVPIKFNSKGSTIV</sequence>
<dbReference type="RefSeq" id="XP_028136963.1">
    <property type="nucleotide sequence ID" value="XM_028281162.1"/>
</dbReference>
<proteinExistence type="predicted"/>
<organism evidence="6">
    <name type="scientific">Diabrotica virgifera virgifera</name>
    <name type="common">western corn rootworm</name>
    <dbReference type="NCBI Taxonomy" id="50390"/>
    <lineage>
        <taxon>Eukaryota</taxon>
        <taxon>Metazoa</taxon>
        <taxon>Ecdysozoa</taxon>
        <taxon>Arthropoda</taxon>
        <taxon>Hexapoda</taxon>
        <taxon>Insecta</taxon>
        <taxon>Pterygota</taxon>
        <taxon>Neoptera</taxon>
        <taxon>Endopterygota</taxon>
        <taxon>Coleoptera</taxon>
        <taxon>Polyphaga</taxon>
        <taxon>Cucujiformia</taxon>
        <taxon>Chrysomeloidea</taxon>
        <taxon>Chrysomelidae</taxon>
        <taxon>Galerucinae</taxon>
        <taxon>Diabroticina</taxon>
        <taxon>Diabroticites</taxon>
        <taxon>Diabrotica</taxon>
    </lineage>
</organism>
<evidence type="ECO:0000256" key="5">
    <source>
        <dbReference type="ARBA" id="ARBA00023273"/>
    </source>
</evidence>